<dbReference type="InterPro" id="IPR003378">
    <property type="entry name" value="Fringe-like_glycosylTrfase"/>
</dbReference>
<accession>A0ABM0GK75</accession>
<evidence type="ECO:0000256" key="3">
    <source>
        <dbReference type="ARBA" id="ARBA00022676"/>
    </source>
</evidence>
<feature type="compositionally biased region" description="Basic and acidic residues" evidence="10">
    <location>
        <begin position="518"/>
        <end position="529"/>
    </location>
</feature>
<keyword evidence="6" id="KW-0735">Signal-anchor</keyword>
<feature type="domain" description="Fringe-like glycosyltransferase" evidence="12">
    <location>
        <begin position="277"/>
        <end position="413"/>
    </location>
</feature>
<keyword evidence="13" id="KW-1185">Reference proteome</keyword>
<feature type="compositionally biased region" description="Basic and acidic residues" evidence="10">
    <location>
        <begin position="467"/>
        <end position="509"/>
    </location>
</feature>
<reference evidence="14" key="1">
    <citation type="submission" date="2025-08" db="UniProtKB">
        <authorList>
            <consortium name="RefSeq"/>
        </authorList>
    </citation>
    <scope>IDENTIFICATION</scope>
    <source>
        <tissue evidence="14">Testes</tissue>
    </source>
</reference>
<dbReference type="Gene3D" id="3.90.550.50">
    <property type="match status" value="2"/>
</dbReference>
<evidence type="ECO:0000256" key="6">
    <source>
        <dbReference type="ARBA" id="ARBA00022968"/>
    </source>
</evidence>
<feature type="domain" description="Fringe-like glycosyltransferase" evidence="12">
    <location>
        <begin position="95"/>
        <end position="196"/>
    </location>
</feature>
<name>A0ABM0GK75_SACKO</name>
<feature type="region of interest" description="Disordered" evidence="10">
    <location>
        <begin position="467"/>
        <end position="560"/>
    </location>
</feature>
<evidence type="ECO:0000256" key="5">
    <source>
        <dbReference type="ARBA" id="ARBA00022692"/>
    </source>
</evidence>
<evidence type="ECO:0000256" key="9">
    <source>
        <dbReference type="ARBA" id="ARBA00037847"/>
    </source>
</evidence>
<dbReference type="Proteomes" id="UP000694865">
    <property type="component" value="Unplaced"/>
</dbReference>
<evidence type="ECO:0000313" key="13">
    <source>
        <dbReference type="Proteomes" id="UP000694865"/>
    </source>
</evidence>
<keyword evidence="11" id="KW-0732">Signal</keyword>
<keyword evidence="8" id="KW-0472">Membrane</keyword>
<feature type="compositionally biased region" description="Basic and acidic residues" evidence="10">
    <location>
        <begin position="236"/>
        <end position="246"/>
    </location>
</feature>
<sequence length="560" mass="64756">MAVNLKCVLLTSLLLGFIARASTDIQGKYNVKVKEIVFIIRSQPHPFHRERAKLVQSDIEQQCRILGWQNPKVILLSDKYPDTGQWVIQPLLKKLEDDFGKSKYKWIFFCEEETRVKLPGLLNVLTKYDPNDPWFLGKELRDQEPTIIHHYKFHNNPSVFAFPDLEAGWLLSVTLLNILSEKWEAGEHHMDFSIDIKHELAIFIWDDGKGIELTHVPELCSGNIGSNEPMQDDGAAAEKMEKDKKNEKRKKKNDSDDVTDCVTSYPYDIIDCGSAVPKKDIYFAVKTCEKFHTDRVPVIKKTWAQHVKHISYYSEKEDKSIPTISTGIPNTERGHCGKTFYIFNHFKTDPWLKRIPWLVITDDDTILSVSRLQRLLSCYNATEPVYLGERYGYGHTKPGWGYDYLTGGGGFNFILSFVYQARPDDYCKSFLQHQTPVSFHKHWNNDPYKVYEDWFSVDDEKGDLVLDIPKVDKETEKPEPDSGEQSKGDMESLDVKPLENQKEENVADEKSDEESAETDEHSLKRKESTSTESQEIMTEEETTVYIKDKHVDEKQKHAEL</sequence>
<evidence type="ECO:0000256" key="4">
    <source>
        <dbReference type="ARBA" id="ARBA00022679"/>
    </source>
</evidence>
<feature type="signal peptide" evidence="11">
    <location>
        <begin position="1"/>
        <end position="23"/>
    </location>
</feature>
<dbReference type="PANTHER" id="PTHR10811">
    <property type="entry name" value="FRINGE-RELATED"/>
    <property type="match status" value="1"/>
</dbReference>
<evidence type="ECO:0000256" key="8">
    <source>
        <dbReference type="ARBA" id="ARBA00023136"/>
    </source>
</evidence>
<evidence type="ECO:0000313" key="14">
    <source>
        <dbReference type="RefSeq" id="XP_002731684.1"/>
    </source>
</evidence>
<gene>
    <name evidence="14" type="primary">LOC100368558</name>
</gene>
<keyword evidence="3" id="KW-0328">Glycosyltransferase</keyword>
<dbReference type="Pfam" id="PF02434">
    <property type="entry name" value="Fringe"/>
    <property type="match status" value="2"/>
</dbReference>
<keyword evidence="4" id="KW-0808">Transferase</keyword>
<dbReference type="GeneID" id="100368558"/>
<keyword evidence="5" id="KW-0812">Transmembrane</keyword>
<evidence type="ECO:0000256" key="11">
    <source>
        <dbReference type="SAM" id="SignalP"/>
    </source>
</evidence>
<dbReference type="RefSeq" id="XP_002731684.1">
    <property type="nucleotide sequence ID" value="XM_002731638.2"/>
</dbReference>
<evidence type="ECO:0000256" key="10">
    <source>
        <dbReference type="SAM" id="MobiDB-lite"/>
    </source>
</evidence>
<feature type="compositionally biased region" description="Basic and acidic residues" evidence="10">
    <location>
        <begin position="546"/>
        <end position="560"/>
    </location>
</feature>
<comment type="similarity">
    <text evidence="2">Belongs to the glycosyltransferase 31 family.</text>
</comment>
<feature type="region of interest" description="Disordered" evidence="10">
    <location>
        <begin position="222"/>
        <end position="258"/>
    </location>
</feature>
<evidence type="ECO:0000256" key="2">
    <source>
        <dbReference type="ARBA" id="ARBA00008661"/>
    </source>
</evidence>
<evidence type="ECO:0000256" key="7">
    <source>
        <dbReference type="ARBA" id="ARBA00022989"/>
    </source>
</evidence>
<organism evidence="13 14">
    <name type="scientific">Saccoglossus kowalevskii</name>
    <name type="common">Acorn worm</name>
    <dbReference type="NCBI Taxonomy" id="10224"/>
    <lineage>
        <taxon>Eukaryota</taxon>
        <taxon>Metazoa</taxon>
        <taxon>Hemichordata</taxon>
        <taxon>Enteropneusta</taxon>
        <taxon>Harrimaniidae</taxon>
        <taxon>Saccoglossus</taxon>
    </lineage>
</organism>
<feature type="chain" id="PRO_5047477269" evidence="11">
    <location>
        <begin position="24"/>
        <end position="560"/>
    </location>
</feature>
<keyword evidence="7" id="KW-1133">Transmembrane helix</keyword>
<protein>
    <submittedName>
        <fullName evidence="14">Beta-1,3-glucosyltransferase-like</fullName>
    </submittedName>
</protein>
<comment type="subcellular location">
    <subcellularLocation>
        <location evidence="9">Endomembrane system</location>
        <topology evidence="9">Single-pass membrane protein</topology>
    </subcellularLocation>
    <subcellularLocation>
        <location evidence="1">Membrane</location>
        <topology evidence="1">Single-pass type II membrane protein</topology>
    </subcellularLocation>
</comment>
<evidence type="ECO:0000259" key="12">
    <source>
        <dbReference type="Pfam" id="PF02434"/>
    </source>
</evidence>
<proteinExistence type="inferred from homology"/>
<evidence type="ECO:0000256" key="1">
    <source>
        <dbReference type="ARBA" id="ARBA00004606"/>
    </source>
</evidence>